<dbReference type="EMBL" id="CM042886">
    <property type="protein sequence ID" value="KAI4338752.1"/>
    <property type="molecule type" value="Genomic_DNA"/>
</dbReference>
<evidence type="ECO:0000313" key="1">
    <source>
        <dbReference type="EMBL" id="KAI4338752.1"/>
    </source>
</evidence>
<dbReference type="Proteomes" id="UP001057402">
    <property type="component" value="Chromosome 7"/>
</dbReference>
<gene>
    <name evidence="1" type="ORF">MLD38_023770</name>
</gene>
<organism evidence="1 2">
    <name type="scientific">Melastoma candidum</name>
    <dbReference type="NCBI Taxonomy" id="119954"/>
    <lineage>
        <taxon>Eukaryota</taxon>
        <taxon>Viridiplantae</taxon>
        <taxon>Streptophyta</taxon>
        <taxon>Embryophyta</taxon>
        <taxon>Tracheophyta</taxon>
        <taxon>Spermatophyta</taxon>
        <taxon>Magnoliopsida</taxon>
        <taxon>eudicotyledons</taxon>
        <taxon>Gunneridae</taxon>
        <taxon>Pentapetalae</taxon>
        <taxon>rosids</taxon>
        <taxon>malvids</taxon>
        <taxon>Myrtales</taxon>
        <taxon>Melastomataceae</taxon>
        <taxon>Melastomatoideae</taxon>
        <taxon>Melastomateae</taxon>
        <taxon>Melastoma</taxon>
    </lineage>
</organism>
<comment type="caution">
    <text evidence="1">The sequence shown here is derived from an EMBL/GenBank/DDBJ whole genome shotgun (WGS) entry which is preliminary data.</text>
</comment>
<name>A0ACB9NR59_9MYRT</name>
<accession>A0ACB9NR59</accession>
<evidence type="ECO:0000313" key="2">
    <source>
        <dbReference type="Proteomes" id="UP001057402"/>
    </source>
</evidence>
<reference evidence="2" key="1">
    <citation type="journal article" date="2023" name="Front. Plant Sci.">
        <title>Chromosomal-level genome assembly of Melastoma candidum provides insights into trichome evolution.</title>
        <authorList>
            <person name="Zhong Y."/>
            <person name="Wu W."/>
            <person name="Sun C."/>
            <person name="Zou P."/>
            <person name="Liu Y."/>
            <person name="Dai S."/>
            <person name="Zhou R."/>
        </authorList>
    </citation>
    <scope>NUCLEOTIDE SEQUENCE [LARGE SCALE GENOMIC DNA]</scope>
</reference>
<sequence length="172" mass="19837">MIFYFLCDHLDGALKECMRQIRNLKEDHEKELREVISSKTRQWEIIKQELEAKMISLDQELLRSAAENTALSRSLQERSNMLIKLNDEKLKAEARIEILKGDIESCENAEILILGRGRQIEPVHPDLRRFVCYTCMKLEVLDTRNAVSTYNILNEEGRIVAAALIPYGVTSS</sequence>
<protein>
    <submittedName>
        <fullName evidence="1">Uncharacterized protein</fullName>
    </submittedName>
</protein>
<proteinExistence type="predicted"/>
<keyword evidence="2" id="KW-1185">Reference proteome</keyword>